<dbReference type="GO" id="GO:0051301">
    <property type="term" value="P:cell division"/>
    <property type="evidence" value="ECO:0007669"/>
    <property type="project" value="UniProtKB-KW"/>
</dbReference>
<evidence type="ECO:0000256" key="5">
    <source>
        <dbReference type="ARBA" id="ARBA00023125"/>
    </source>
</evidence>
<dbReference type="PROSITE" id="PS51740">
    <property type="entry name" value="SPOVT_ABRB"/>
    <property type="match status" value="2"/>
</dbReference>
<comment type="similarity">
    <text evidence="7">Belongs to the MraZ family.</text>
</comment>
<keyword evidence="10" id="KW-1185">Reference proteome</keyword>
<dbReference type="PANTHER" id="PTHR34701:SF1">
    <property type="entry name" value="TRANSCRIPTIONAL REGULATOR MRAZ"/>
    <property type="match status" value="1"/>
</dbReference>
<dbReference type="InterPro" id="IPR035642">
    <property type="entry name" value="MraZ_N"/>
</dbReference>
<dbReference type="OrthoDB" id="9807753at2"/>
<dbReference type="GO" id="GO:0000976">
    <property type="term" value="F:transcription cis-regulatory region binding"/>
    <property type="evidence" value="ECO:0007669"/>
    <property type="project" value="TreeGrafter"/>
</dbReference>
<comment type="subcellular location">
    <subcellularLocation>
        <location evidence="7">Cytoplasm</location>
        <location evidence="7">Nucleoid</location>
    </subcellularLocation>
</comment>
<dbReference type="AlphaFoldDB" id="A0A4R0XVI9"/>
<keyword evidence="6 7" id="KW-0804">Transcription</keyword>
<dbReference type="SUPFAM" id="SSF89447">
    <property type="entry name" value="AbrB/MazE/MraZ-like"/>
    <property type="match status" value="1"/>
</dbReference>
<dbReference type="NCBIfam" id="TIGR00242">
    <property type="entry name" value="division/cell wall cluster transcriptional repressor MraZ"/>
    <property type="match status" value="1"/>
</dbReference>
<evidence type="ECO:0000256" key="3">
    <source>
        <dbReference type="ARBA" id="ARBA00022737"/>
    </source>
</evidence>
<dbReference type="InterPro" id="IPR007159">
    <property type="entry name" value="SpoVT-AbrB_dom"/>
</dbReference>
<dbReference type="PANTHER" id="PTHR34701">
    <property type="entry name" value="TRANSCRIPTIONAL REGULATOR MRAZ"/>
    <property type="match status" value="1"/>
</dbReference>
<accession>A0A4R0XVI9</accession>
<evidence type="ECO:0000313" key="9">
    <source>
        <dbReference type="EMBL" id="TCG11772.1"/>
    </source>
</evidence>
<dbReference type="Gene3D" id="3.40.1550.20">
    <property type="entry name" value="Transcriptional regulator MraZ domain"/>
    <property type="match status" value="1"/>
</dbReference>
<feature type="domain" description="SpoVT-AbrB" evidence="8">
    <location>
        <begin position="4"/>
        <end position="46"/>
    </location>
</feature>
<organism evidence="9 10">
    <name type="scientific">Mycoplasma marinum</name>
    <dbReference type="NCBI Taxonomy" id="1937190"/>
    <lineage>
        <taxon>Bacteria</taxon>
        <taxon>Bacillati</taxon>
        <taxon>Mycoplasmatota</taxon>
        <taxon>Mollicutes</taxon>
        <taxon>Mycoplasmataceae</taxon>
        <taxon>Mycoplasma</taxon>
    </lineage>
</organism>
<dbReference type="InterPro" id="IPR037914">
    <property type="entry name" value="SpoVT-AbrB_sf"/>
</dbReference>
<dbReference type="GO" id="GO:0003700">
    <property type="term" value="F:DNA-binding transcription factor activity"/>
    <property type="evidence" value="ECO:0007669"/>
    <property type="project" value="UniProtKB-UniRule"/>
</dbReference>
<gene>
    <name evidence="7" type="primary">mraZ</name>
    <name evidence="9" type="ORF">C4B24_01315</name>
</gene>
<dbReference type="InterPro" id="IPR035644">
    <property type="entry name" value="MraZ_C"/>
</dbReference>
<dbReference type="InterPro" id="IPR003444">
    <property type="entry name" value="MraZ"/>
</dbReference>
<protein>
    <recommendedName>
        <fullName evidence="1 7">Transcriptional regulator MraZ</fullName>
    </recommendedName>
</protein>
<name>A0A4R0XVI9_9MOLU</name>
<keyword evidence="3" id="KW-0677">Repeat</keyword>
<comment type="subunit">
    <text evidence="7">Forms oligomers.</text>
</comment>
<dbReference type="InterPro" id="IPR020603">
    <property type="entry name" value="MraZ_dom"/>
</dbReference>
<keyword evidence="5 7" id="KW-0238">DNA-binding</keyword>
<evidence type="ECO:0000256" key="2">
    <source>
        <dbReference type="ARBA" id="ARBA00022490"/>
    </source>
</evidence>
<proteinExistence type="inferred from homology"/>
<dbReference type="GO" id="GO:0005737">
    <property type="term" value="C:cytoplasm"/>
    <property type="evidence" value="ECO:0007669"/>
    <property type="project" value="UniProtKB-UniRule"/>
</dbReference>
<dbReference type="CDD" id="cd16320">
    <property type="entry name" value="MraZ_N"/>
    <property type="match status" value="1"/>
</dbReference>
<evidence type="ECO:0000256" key="6">
    <source>
        <dbReference type="ARBA" id="ARBA00023163"/>
    </source>
</evidence>
<reference evidence="9 10" key="1">
    <citation type="submission" date="2018-02" db="EMBL/GenBank/DDBJ databases">
        <title>Mycoplasma marinum and Mycoplasma todarodis sp. nov., moderately halophilic and psychrotolerant mycoplasmas isolated from cephalopods.</title>
        <authorList>
            <person name="Viver T."/>
        </authorList>
    </citation>
    <scope>NUCLEOTIDE SEQUENCE [LARGE SCALE GENOMIC DNA]</scope>
    <source>
        <strain evidence="9 10">PE</strain>
    </source>
</reference>
<keyword evidence="9" id="KW-0131">Cell cycle</keyword>
<keyword evidence="4 7" id="KW-0805">Transcription regulation</keyword>
<evidence type="ECO:0000313" key="10">
    <source>
        <dbReference type="Proteomes" id="UP000294192"/>
    </source>
</evidence>
<sequence length="146" mass="16894">MFGHFHRSLDDKKRIVLPAKFRKELGDVVFATFGPDRILELRSADEFEKMREKLMSNNMLNKNLRKFVRTIFGNTIELKVDKLGRINLPDHFILKATISKEVSFVGVGNKVELWDKQSYVDFQNEIEEDGSIDELANSLFESGVEL</sequence>
<evidence type="ECO:0000256" key="4">
    <source>
        <dbReference type="ARBA" id="ARBA00023015"/>
    </source>
</evidence>
<evidence type="ECO:0000259" key="8">
    <source>
        <dbReference type="PROSITE" id="PS51740"/>
    </source>
</evidence>
<comment type="caution">
    <text evidence="9">The sequence shown here is derived from an EMBL/GenBank/DDBJ whole genome shotgun (WGS) entry which is preliminary data.</text>
</comment>
<dbReference type="RefSeq" id="WP_131598590.1">
    <property type="nucleotide sequence ID" value="NZ_CBDBYK010000001.1"/>
</dbReference>
<dbReference type="CDD" id="cd16321">
    <property type="entry name" value="MraZ_C"/>
    <property type="match status" value="1"/>
</dbReference>
<dbReference type="HAMAP" id="MF_01008">
    <property type="entry name" value="MraZ"/>
    <property type="match status" value="1"/>
</dbReference>
<dbReference type="EMBL" id="PSZO01000003">
    <property type="protein sequence ID" value="TCG11772.1"/>
    <property type="molecule type" value="Genomic_DNA"/>
</dbReference>
<keyword evidence="2 7" id="KW-0963">Cytoplasm</keyword>
<dbReference type="Proteomes" id="UP000294192">
    <property type="component" value="Unassembled WGS sequence"/>
</dbReference>
<dbReference type="Pfam" id="PF02381">
    <property type="entry name" value="MraZ"/>
    <property type="match status" value="2"/>
</dbReference>
<dbReference type="GO" id="GO:0009295">
    <property type="term" value="C:nucleoid"/>
    <property type="evidence" value="ECO:0007669"/>
    <property type="project" value="UniProtKB-SubCell"/>
</dbReference>
<dbReference type="GO" id="GO:2000143">
    <property type="term" value="P:negative regulation of DNA-templated transcription initiation"/>
    <property type="evidence" value="ECO:0007669"/>
    <property type="project" value="TreeGrafter"/>
</dbReference>
<feature type="domain" description="SpoVT-AbrB" evidence="8">
    <location>
        <begin position="75"/>
        <end position="118"/>
    </location>
</feature>
<evidence type="ECO:0000256" key="1">
    <source>
        <dbReference type="ARBA" id="ARBA00013860"/>
    </source>
</evidence>
<keyword evidence="9" id="KW-0132">Cell division</keyword>
<dbReference type="InterPro" id="IPR038619">
    <property type="entry name" value="MraZ_sf"/>
</dbReference>
<evidence type="ECO:0000256" key="7">
    <source>
        <dbReference type="HAMAP-Rule" id="MF_01008"/>
    </source>
</evidence>